<evidence type="ECO:0000313" key="3">
    <source>
        <dbReference type="Proteomes" id="UP001066276"/>
    </source>
</evidence>
<gene>
    <name evidence="2" type="ORF">NDU88_000882</name>
</gene>
<organism evidence="2 3">
    <name type="scientific">Pleurodeles waltl</name>
    <name type="common">Iberian ribbed newt</name>
    <dbReference type="NCBI Taxonomy" id="8319"/>
    <lineage>
        <taxon>Eukaryota</taxon>
        <taxon>Metazoa</taxon>
        <taxon>Chordata</taxon>
        <taxon>Craniata</taxon>
        <taxon>Vertebrata</taxon>
        <taxon>Euteleostomi</taxon>
        <taxon>Amphibia</taxon>
        <taxon>Batrachia</taxon>
        <taxon>Caudata</taxon>
        <taxon>Salamandroidea</taxon>
        <taxon>Salamandridae</taxon>
        <taxon>Pleurodelinae</taxon>
        <taxon>Pleurodeles</taxon>
    </lineage>
</organism>
<dbReference type="AlphaFoldDB" id="A0AAV7KUN1"/>
<feature type="compositionally biased region" description="Basic and acidic residues" evidence="1">
    <location>
        <begin position="41"/>
        <end position="77"/>
    </location>
</feature>
<protein>
    <submittedName>
        <fullName evidence="2">Uncharacterized protein</fullName>
    </submittedName>
</protein>
<feature type="region of interest" description="Disordered" evidence="1">
    <location>
        <begin position="41"/>
        <end position="106"/>
    </location>
</feature>
<dbReference type="EMBL" id="JANPWB010000016">
    <property type="protein sequence ID" value="KAJ1080688.1"/>
    <property type="molecule type" value="Genomic_DNA"/>
</dbReference>
<name>A0AAV7KUN1_PLEWA</name>
<sequence>MATVSGTDETETSAPRSHVAMGTPSALLTRFPVARETLKTFRDTEEGKTKVRGQPDERVEGEKKDVQSAETVERSIEPIEEVAEGGATNDGRLELENPGASHDPGGSWLTKEGDWGLQAPVIPARRQLHRKKRRSLKAYLCFRSTGPAWAHERARLRLSWAWSLCSSPVMLNIERTISSV</sequence>
<dbReference type="Proteomes" id="UP001066276">
    <property type="component" value="Chromosome 12"/>
</dbReference>
<accession>A0AAV7KUN1</accession>
<feature type="region of interest" description="Disordered" evidence="1">
    <location>
        <begin position="1"/>
        <end position="27"/>
    </location>
</feature>
<comment type="caution">
    <text evidence="2">The sequence shown here is derived from an EMBL/GenBank/DDBJ whole genome shotgun (WGS) entry which is preliminary data.</text>
</comment>
<keyword evidence="3" id="KW-1185">Reference proteome</keyword>
<reference evidence="2" key="1">
    <citation type="journal article" date="2022" name="bioRxiv">
        <title>Sequencing and chromosome-scale assembly of the giantPleurodeles waltlgenome.</title>
        <authorList>
            <person name="Brown T."/>
            <person name="Elewa A."/>
            <person name="Iarovenko S."/>
            <person name="Subramanian E."/>
            <person name="Araus A.J."/>
            <person name="Petzold A."/>
            <person name="Susuki M."/>
            <person name="Suzuki K.-i.T."/>
            <person name="Hayashi T."/>
            <person name="Toyoda A."/>
            <person name="Oliveira C."/>
            <person name="Osipova E."/>
            <person name="Leigh N.D."/>
            <person name="Simon A."/>
            <person name="Yun M.H."/>
        </authorList>
    </citation>
    <scope>NUCLEOTIDE SEQUENCE</scope>
    <source>
        <strain evidence="2">20211129_DDA</strain>
        <tissue evidence="2">Liver</tissue>
    </source>
</reference>
<evidence type="ECO:0000256" key="1">
    <source>
        <dbReference type="SAM" id="MobiDB-lite"/>
    </source>
</evidence>
<evidence type="ECO:0000313" key="2">
    <source>
        <dbReference type="EMBL" id="KAJ1080688.1"/>
    </source>
</evidence>
<feature type="compositionally biased region" description="Polar residues" evidence="1">
    <location>
        <begin position="1"/>
        <end position="15"/>
    </location>
</feature>
<proteinExistence type="predicted"/>